<reference evidence="2 3" key="1">
    <citation type="submission" date="2018-01" db="EMBL/GenBank/DDBJ databases">
        <title>Whole genome sequencing of Histamine producing bacteria.</title>
        <authorList>
            <person name="Butler K."/>
        </authorList>
    </citation>
    <scope>NUCLEOTIDE SEQUENCE [LARGE SCALE GENOMIC DNA]</scope>
    <source>
        <strain evidence="2 3">FS-7.2</strain>
    </source>
</reference>
<dbReference type="AlphaFoldDB" id="A0A0B7J762"/>
<proteinExistence type="predicted"/>
<accession>A0A2T3KIJ8</accession>
<accession>A0A0B7J762</accession>
<dbReference type="Gene3D" id="3.40.1260.10">
    <property type="entry name" value="DsrEFH-like"/>
    <property type="match status" value="1"/>
</dbReference>
<comment type="function">
    <text evidence="1">Could be part of a sulfur-relay system.</text>
</comment>
<dbReference type="eggNOG" id="COG1553">
    <property type="taxonomic scope" value="Bacteria"/>
</dbReference>
<dbReference type="InterPro" id="IPR003787">
    <property type="entry name" value="Sulphur_relay_DsrE/F-like"/>
</dbReference>
<dbReference type="GO" id="GO:0005829">
    <property type="term" value="C:cytosol"/>
    <property type="evidence" value="ECO:0007669"/>
    <property type="project" value="TreeGrafter"/>
</dbReference>
<evidence type="ECO:0000313" key="2">
    <source>
        <dbReference type="EMBL" id="PSU98999.1"/>
    </source>
</evidence>
<evidence type="ECO:0000256" key="1">
    <source>
        <dbReference type="ARBA" id="ARBA00002850"/>
    </source>
</evidence>
<dbReference type="PANTHER" id="PTHR34874">
    <property type="entry name" value="PROTEIN YCHN"/>
    <property type="match status" value="1"/>
</dbReference>
<gene>
    <name evidence="2" type="ORF">C9J27_10895</name>
</gene>
<dbReference type="GeneID" id="29944829"/>
<dbReference type="PANTHER" id="PTHR34874:SF1">
    <property type="entry name" value="PROTEIN YCHN"/>
    <property type="match status" value="1"/>
</dbReference>
<protein>
    <submittedName>
        <fullName evidence="2">Uncharacterized protein</fullName>
    </submittedName>
</protein>
<dbReference type="Pfam" id="PF02635">
    <property type="entry name" value="DsrE"/>
    <property type="match status" value="1"/>
</dbReference>
<dbReference type="Proteomes" id="UP000241426">
    <property type="component" value="Unassembled WGS sequence"/>
</dbReference>
<organism evidence="2 3">
    <name type="scientific">Photobacterium kishitanii</name>
    <dbReference type="NCBI Taxonomy" id="318456"/>
    <lineage>
        <taxon>Bacteria</taxon>
        <taxon>Pseudomonadati</taxon>
        <taxon>Pseudomonadota</taxon>
        <taxon>Gammaproteobacteria</taxon>
        <taxon>Vibrionales</taxon>
        <taxon>Vibrionaceae</taxon>
        <taxon>Photobacterium</taxon>
    </lineage>
</organism>
<dbReference type="SUPFAM" id="SSF75169">
    <property type="entry name" value="DsrEFH-like"/>
    <property type="match status" value="1"/>
</dbReference>
<sequence length="118" mass="12862">MQTILMIINDAPYGSERPFNALRLAIKLNEQEAEPVAMKIFLMSDAVTCALAKQSPAEGYDIQQMVEIILAQGGEVKLCKTCCAARGLTALPLIEDVVIATLDDLAEWTLAADKVFTF</sequence>
<dbReference type="RefSeq" id="WP_036794230.1">
    <property type="nucleotide sequence ID" value="NZ_JAUZMX010000001.1"/>
</dbReference>
<evidence type="ECO:0000313" key="3">
    <source>
        <dbReference type="Proteomes" id="UP000241426"/>
    </source>
</evidence>
<comment type="caution">
    <text evidence="2">The sequence shown here is derived from an EMBL/GenBank/DDBJ whole genome shotgun (WGS) entry which is preliminary data.</text>
</comment>
<dbReference type="InterPro" id="IPR027396">
    <property type="entry name" value="DsrEFH-like"/>
</dbReference>
<name>A0A0B7J762_9GAMM</name>
<dbReference type="EMBL" id="PYNF01000007">
    <property type="protein sequence ID" value="PSU98999.1"/>
    <property type="molecule type" value="Genomic_DNA"/>
</dbReference>